<dbReference type="Proteomes" id="UP000261011">
    <property type="component" value="Unassembled WGS sequence"/>
</dbReference>
<dbReference type="SUPFAM" id="SSF50891">
    <property type="entry name" value="Cyclophilin-like"/>
    <property type="match status" value="1"/>
</dbReference>
<comment type="caution">
    <text evidence="5">The sequence shown here is derived from an EMBL/GenBank/DDBJ whole genome shotgun (WGS) entry which is preliminary data.</text>
</comment>
<name>A0A3E2TLC6_9FIRM</name>
<organism evidence="5 6">
    <name type="scientific">Anaerococcus nagyae</name>
    <dbReference type="NCBI Taxonomy" id="1755241"/>
    <lineage>
        <taxon>Bacteria</taxon>
        <taxon>Bacillati</taxon>
        <taxon>Bacillota</taxon>
        <taxon>Tissierellia</taxon>
        <taxon>Tissierellales</taxon>
        <taxon>Peptoniphilaceae</taxon>
        <taxon>Anaerococcus</taxon>
    </lineage>
</organism>
<evidence type="ECO:0000313" key="5">
    <source>
        <dbReference type="EMBL" id="RGB78216.1"/>
    </source>
</evidence>
<dbReference type="SUPFAM" id="SSF160467">
    <property type="entry name" value="PH0987 N-terminal domain-like"/>
    <property type="match status" value="1"/>
</dbReference>
<dbReference type="PANTHER" id="PTHR34698:SF2">
    <property type="entry name" value="5-OXOPROLINASE SUBUNIT B"/>
    <property type="match status" value="1"/>
</dbReference>
<feature type="domain" description="Carboxyltransferase" evidence="4">
    <location>
        <begin position="5"/>
        <end position="207"/>
    </location>
</feature>
<dbReference type="OrthoDB" id="9778567at2"/>
<dbReference type="GO" id="GO:0017168">
    <property type="term" value="F:5-oxoprolinase (ATP-hydrolyzing) activity"/>
    <property type="evidence" value="ECO:0007669"/>
    <property type="project" value="UniProtKB-EC"/>
</dbReference>
<keyword evidence="1" id="KW-0547">Nucleotide-binding</keyword>
<dbReference type="Gene3D" id="3.30.1360.40">
    <property type="match status" value="1"/>
</dbReference>
<reference evidence="5 6" key="1">
    <citation type="submission" date="2018-08" db="EMBL/GenBank/DDBJ databases">
        <title>A genome reference for cultivated species of the human gut microbiota.</title>
        <authorList>
            <person name="Zou Y."/>
            <person name="Xue W."/>
            <person name="Luo G."/>
        </authorList>
    </citation>
    <scope>NUCLEOTIDE SEQUENCE [LARGE SCALE GENOMIC DNA]</scope>
    <source>
        <strain evidence="5 6">OF01-3</strain>
    </source>
</reference>
<accession>A0A3E2TLC6</accession>
<protein>
    <submittedName>
        <fullName evidence="5">5-oxoprolinase subunit PxpB</fullName>
        <ecNumber evidence="5">3.5.2.9</ecNumber>
    </submittedName>
</protein>
<keyword evidence="2 5" id="KW-0378">Hydrolase</keyword>
<keyword evidence="6" id="KW-1185">Reference proteome</keyword>
<dbReference type="PANTHER" id="PTHR34698">
    <property type="entry name" value="5-OXOPROLINASE SUBUNIT B"/>
    <property type="match status" value="1"/>
</dbReference>
<proteinExistence type="predicted"/>
<dbReference type="Gene3D" id="2.40.100.10">
    <property type="entry name" value="Cyclophilin-like"/>
    <property type="match status" value="1"/>
</dbReference>
<evidence type="ECO:0000256" key="3">
    <source>
        <dbReference type="ARBA" id="ARBA00022840"/>
    </source>
</evidence>
<dbReference type="EMBL" id="QVEU01000001">
    <property type="protein sequence ID" value="RGB78216.1"/>
    <property type="molecule type" value="Genomic_DNA"/>
</dbReference>
<dbReference type="GO" id="GO:0005524">
    <property type="term" value="F:ATP binding"/>
    <property type="evidence" value="ECO:0007669"/>
    <property type="project" value="UniProtKB-KW"/>
</dbReference>
<dbReference type="NCBIfam" id="TIGR00370">
    <property type="entry name" value="5-oxoprolinase subunit PxpB"/>
    <property type="match status" value="1"/>
</dbReference>
<evidence type="ECO:0000256" key="2">
    <source>
        <dbReference type="ARBA" id="ARBA00022801"/>
    </source>
</evidence>
<dbReference type="InterPro" id="IPR003833">
    <property type="entry name" value="CT_C_D"/>
</dbReference>
<evidence type="ECO:0000256" key="1">
    <source>
        <dbReference type="ARBA" id="ARBA00022741"/>
    </source>
</evidence>
<dbReference type="EC" id="3.5.2.9" evidence="5"/>
<gene>
    <name evidence="5" type="primary">pxpB</name>
    <name evidence="5" type="ORF">DXA39_01840</name>
</gene>
<evidence type="ECO:0000313" key="6">
    <source>
        <dbReference type="Proteomes" id="UP000261011"/>
    </source>
</evidence>
<dbReference type="SMART" id="SM00796">
    <property type="entry name" value="AHS1"/>
    <property type="match status" value="1"/>
</dbReference>
<evidence type="ECO:0000259" key="4">
    <source>
        <dbReference type="SMART" id="SM00796"/>
    </source>
</evidence>
<dbReference type="AlphaFoldDB" id="A0A3E2TLC6"/>
<dbReference type="InterPro" id="IPR029000">
    <property type="entry name" value="Cyclophilin-like_dom_sf"/>
</dbReference>
<dbReference type="InterPro" id="IPR010016">
    <property type="entry name" value="PxpB"/>
</dbReference>
<keyword evidence="3" id="KW-0067">ATP-binding</keyword>
<sequence length="249" mass="27538">MMENIKYLPSGDSALVMEFGNEISKEINASISQVVNYLKDEKLNGIVDILPTYRSILINYDPRVFTFDELVEKLDSIEIADTNLSDGNVRLIEIPTLYGGEYGPDISNVAENAGLSEDEVIKIHAGVDYLVYMMGFLPGFTYLGGLDERIATPRLSSPRLKIVPGSVGIAGTQTGMYPLESPGGWQLIGRTPVKLYDPSNPESPVFINAGDYIRYVSVDEQTYNKILEEVNAGTYKVNIKEVKRGELRG</sequence>
<dbReference type="Pfam" id="PF02682">
    <property type="entry name" value="CT_C_D"/>
    <property type="match status" value="1"/>
</dbReference>